<reference evidence="1" key="1">
    <citation type="submission" date="2010-05" db="EMBL/GenBank/DDBJ databases">
        <title>The draft genome of Desulfonatronospira thiodismutans ASO3-1.</title>
        <authorList>
            <consortium name="US DOE Joint Genome Institute (JGI-PGF)"/>
            <person name="Lucas S."/>
            <person name="Copeland A."/>
            <person name="Lapidus A."/>
            <person name="Cheng J.-F."/>
            <person name="Bruce D."/>
            <person name="Goodwin L."/>
            <person name="Pitluck S."/>
            <person name="Chertkov O."/>
            <person name="Brettin T."/>
            <person name="Detter J.C."/>
            <person name="Han C."/>
            <person name="Land M.L."/>
            <person name="Hauser L."/>
            <person name="Kyrpides N."/>
            <person name="Mikhailova N."/>
            <person name="Muyzer G."/>
            <person name="Woyke T."/>
        </authorList>
    </citation>
    <scope>NUCLEOTIDE SEQUENCE [LARGE SCALE GENOMIC DNA]</scope>
    <source>
        <strain evidence="1">ASO3-1</strain>
    </source>
</reference>
<protein>
    <submittedName>
        <fullName evidence="1">Uncharacterized protein</fullName>
    </submittedName>
</protein>
<dbReference type="EMBL" id="ACJN02000001">
    <property type="protein sequence ID" value="EFI36164.1"/>
    <property type="molecule type" value="Genomic_DNA"/>
</dbReference>
<sequence length="71" mass="8029">MDTILFRDKRVAAVDFDDPESVIVCLQNGWCVFEPGLHIFGEDSIAQAVQTLQDFVQPCNCPDCRQGLVKW</sequence>
<comment type="caution">
    <text evidence="1">The sequence shown here is derived from an EMBL/GenBank/DDBJ whole genome shotgun (WGS) entry which is preliminary data.</text>
</comment>
<name>D6SJW1_9BACT</name>
<accession>D6SJW1</accession>
<evidence type="ECO:0000313" key="2">
    <source>
        <dbReference type="Proteomes" id="UP000005496"/>
    </source>
</evidence>
<dbReference type="RefSeq" id="WP_008869286.1">
    <property type="nucleotide sequence ID" value="NZ_ACJN02000001.1"/>
</dbReference>
<proteinExistence type="predicted"/>
<organism evidence="1 2">
    <name type="scientific">Desulfonatronospira thiodismutans ASO3-1</name>
    <dbReference type="NCBI Taxonomy" id="555779"/>
    <lineage>
        <taxon>Bacteria</taxon>
        <taxon>Pseudomonadati</taxon>
        <taxon>Thermodesulfobacteriota</taxon>
        <taxon>Desulfovibrionia</taxon>
        <taxon>Desulfovibrionales</taxon>
        <taxon>Desulfonatronovibrionaceae</taxon>
        <taxon>Desulfonatronospira</taxon>
    </lineage>
</organism>
<keyword evidence="2" id="KW-1185">Reference proteome</keyword>
<evidence type="ECO:0000313" key="1">
    <source>
        <dbReference type="EMBL" id="EFI36164.1"/>
    </source>
</evidence>
<gene>
    <name evidence="1" type="ORF">Dthio_PD3620</name>
</gene>
<dbReference type="Proteomes" id="UP000005496">
    <property type="component" value="Unassembled WGS sequence"/>
</dbReference>
<dbReference type="AlphaFoldDB" id="D6SJW1"/>